<evidence type="ECO:0000313" key="5">
    <source>
        <dbReference type="Proteomes" id="UP001056386"/>
    </source>
</evidence>
<reference evidence="2 4" key="1">
    <citation type="submission" date="2020-12" db="EMBL/GenBank/DDBJ databases">
        <title>FDA dAtabase for Regulatory Grade micrObial Sequences (FDA-ARGOS): Supporting development and validation of Infectious Disease Dx tests.</title>
        <authorList>
            <person name="Minogue T."/>
            <person name="Wolcott M."/>
            <person name="Wasieloski L."/>
            <person name="Aguilar W."/>
            <person name="Moore D."/>
            <person name="Jaissle J."/>
            <person name="Tallon L."/>
            <person name="Sadzewicz L."/>
            <person name="Zhao X."/>
            <person name="Boylan J."/>
            <person name="Ott S."/>
            <person name="Bowen H."/>
            <person name="Vavikolanu K."/>
            <person name="Mehta A."/>
            <person name="Aluvathingal J."/>
            <person name="Nadendla S."/>
            <person name="Yan Y."/>
            <person name="Sichtig H."/>
        </authorList>
    </citation>
    <scope>NUCLEOTIDE SEQUENCE [LARGE SCALE GENOMIC DNA]</scope>
    <source>
        <strain evidence="2 4">FDAARGOS_949</strain>
    </source>
</reference>
<name>A0AAP9XY62_BURGL</name>
<accession>A0AAP9XY62</accession>
<dbReference type="Proteomes" id="UP000594892">
    <property type="component" value="Chromosome 1"/>
</dbReference>
<dbReference type="GeneID" id="45694937"/>
<evidence type="ECO:0000313" key="4">
    <source>
        <dbReference type="Proteomes" id="UP000594892"/>
    </source>
</evidence>
<reference evidence="3" key="2">
    <citation type="submission" date="2022-06" db="EMBL/GenBank/DDBJ databases">
        <title>Draft genome sequence of Burkholderia glumae strain GR20004 isolated from rice panicle showing bacterial panicle blight.</title>
        <authorList>
            <person name="Choi S.Y."/>
            <person name="Lee Y.H."/>
        </authorList>
    </citation>
    <scope>NUCLEOTIDE SEQUENCE</scope>
    <source>
        <strain evidence="3">GR20004</strain>
    </source>
</reference>
<feature type="region of interest" description="Disordered" evidence="1">
    <location>
        <begin position="33"/>
        <end position="53"/>
    </location>
</feature>
<evidence type="ECO:0000313" key="2">
    <source>
        <dbReference type="EMBL" id="QPQ90194.1"/>
    </source>
</evidence>
<evidence type="ECO:0000256" key="1">
    <source>
        <dbReference type="SAM" id="MobiDB-lite"/>
    </source>
</evidence>
<feature type="compositionally biased region" description="Acidic residues" evidence="1">
    <location>
        <begin position="43"/>
        <end position="52"/>
    </location>
</feature>
<evidence type="ECO:0000313" key="3">
    <source>
        <dbReference type="EMBL" id="USS43835.1"/>
    </source>
</evidence>
<protein>
    <submittedName>
        <fullName evidence="2">Uncharacterized protein</fullName>
    </submittedName>
</protein>
<dbReference type="EMBL" id="CP065600">
    <property type="protein sequence ID" value="QPQ90194.1"/>
    <property type="molecule type" value="Genomic_DNA"/>
</dbReference>
<organism evidence="2 4">
    <name type="scientific">Burkholderia glumae</name>
    <name type="common">Pseudomonas glumae</name>
    <dbReference type="NCBI Taxonomy" id="337"/>
    <lineage>
        <taxon>Bacteria</taxon>
        <taxon>Pseudomonadati</taxon>
        <taxon>Pseudomonadota</taxon>
        <taxon>Betaproteobacteria</taxon>
        <taxon>Burkholderiales</taxon>
        <taxon>Burkholderiaceae</taxon>
        <taxon>Burkholderia</taxon>
    </lineage>
</organism>
<dbReference type="Proteomes" id="UP001056386">
    <property type="component" value="Chromosome 2"/>
</dbReference>
<proteinExistence type="predicted"/>
<keyword evidence="5" id="KW-1185">Reference proteome</keyword>
<dbReference type="RefSeq" id="WP_012733761.1">
    <property type="nucleotide sequence ID" value="NZ_CP021075.1"/>
</dbReference>
<gene>
    <name evidence="2" type="ORF">I6H06_11525</name>
    <name evidence="3" type="ORF">NFI99_05170</name>
</gene>
<dbReference type="AlphaFoldDB" id="A0AAP9XY62"/>
<dbReference type="EMBL" id="CP099583">
    <property type="protein sequence ID" value="USS43835.1"/>
    <property type="molecule type" value="Genomic_DNA"/>
</dbReference>
<sequence length="249" mass="26682">MTSRKIRLLVYLLAALLGVIAVRVVQHIRGEPDGSTAVTATAGEDEQEDDNPFPEQVPAHGAFEAFMEKLDADPRFTALADGTPADSAYDKGVGLAQAGLPRLPDARLAQRLVLMSKLVASMPDADCRTTSRPAADAADRQRILNDAIGRLNRQDAAQWFDISLAAARAMLDKSPVIPADHGAATAALERIAQQLPPQDRPRFLTAIRTPAAAAPADTCWATRALYQQALKLDAPYRAALARELAATAR</sequence>